<sequence length="503" mass="54972">MSRENLGPQEDDPLLSAGERADSPIGSKPRYIAGRWQAKSPTTIVLLVALIKFAVTASGMLLLVPIYRLIEDAICHVYYGDESSDPIDEMQCKVDAVQSRLAYLLGWVNLLNSVITFLLAYPFGMLADRIGRKPMALMSYFGLSLSFAFGPLMLSAYNESFRRNPYLIMTGSLFLVLGGGVQVLLATLYAIAADVSDEKDQASSFLYLTFGATAGGLIGPVLAGILMKRYGPWVPIIVVLAITPFLFCLFFFIPETLAKHGKSSDDDAEEGGRAPTVRQQVAEGLRDLAASLTMLKNPSILLVLVTFLVQNARFAAYVSLLAQYMSKHFLWRLADTSLLLSPLGLLNLALLAVLPTVSKMLMSRMGYTTFGKDLLLTQVSTVLIVIGAFIEAFSHNVVLFVFGLVIGTLGAADSPLARATVSHYVEPQYISRLYGLISMVEILGSFIGSPVLAWLFDKGLQHKGIWIGLPYFYIGVLCCISLVALMFVRPPRKDAARSHVHSM</sequence>
<feature type="transmembrane region" description="Helical" evidence="6">
    <location>
        <begin position="204"/>
        <end position="227"/>
    </location>
</feature>
<feature type="transmembrane region" description="Helical" evidence="6">
    <location>
        <begin position="44"/>
        <end position="67"/>
    </location>
</feature>
<evidence type="ECO:0000259" key="7">
    <source>
        <dbReference type="PROSITE" id="PS50850"/>
    </source>
</evidence>
<keyword evidence="3 6" id="KW-1133">Transmembrane helix</keyword>
<evidence type="ECO:0000313" key="8">
    <source>
        <dbReference type="EMBL" id="KAH7318387.1"/>
    </source>
</evidence>
<feature type="transmembrane region" description="Helical" evidence="6">
    <location>
        <begin position="468"/>
        <end position="488"/>
    </location>
</feature>
<proteinExistence type="predicted"/>
<dbReference type="Proteomes" id="UP000813444">
    <property type="component" value="Unassembled WGS sequence"/>
</dbReference>
<organism evidence="8 9">
    <name type="scientific">Stachybotrys elegans</name>
    <dbReference type="NCBI Taxonomy" id="80388"/>
    <lineage>
        <taxon>Eukaryota</taxon>
        <taxon>Fungi</taxon>
        <taxon>Dikarya</taxon>
        <taxon>Ascomycota</taxon>
        <taxon>Pezizomycotina</taxon>
        <taxon>Sordariomycetes</taxon>
        <taxon>Hypocreomycetidae</taxon>
        <taxon>Hypocreales</taxon>
        <taxon>Stachybotryaceae</taxon>
        <taxon>Stachybotrys</taxon>
    </lineage>
</organism>
<dbReference type="AlphaFoldDB" id="A0A8K0WSD3"/>
<dbReference type="OrthoDB" id="3026777at2759"/>
<gene>
    <name evidence="8" type="ORF">B0I35DRAFT_241539</name>
</gene>
<feature type="transmembrane region" description="Helical" evidence="6">
    <location>
        <begin position="233"/>
        <end position="253"/>
    </location>
</feature>
<feature type="transmembrane region" description="Helical" evidence="6">
    <location>
        <begin position="374"/>
        <end position="393"/>
    </location>
</feature>
<dbReference type="InterPro" id="IPR036259">
    <property type="entry name" value="MFS_trans_sf"/>
</dbReference>
<protein>
    <submittedName>
        <fullName evidence="8">Major facilitator superfamily domain-containing protein</fullName>
    </submittedName>
</protein>
<dbReference type="InterPro" id="IPR011701">
    <property type="entry name" value="MFS"/>
</dbReference>
<evidence type="ECO:0000256" key="2">
    <source>
        <dbReference type="ARBA" id="ARBA00022692"/>
    </source>
</evidence>
<evidence type="ECO:0000256" key="6">
    <source>
        <dbReference type="SAM" id="Phobius"/>
    </source>
</evidence>
<evidence type="ECO:0000256" key="3">
    <source>
        <dbReference type="ARBA" id="ARBA00022989"/>
    </source>
</evidence>
<keyword evidence="4 6" id="KW-0472">Membrane</keyword>
<feature type="transmembrane region" description="Helical" evidence="6">
    <location>
        <begin position="433"/>
        <end position="456"/>
    </location>
</feature>
<feature type="transmembrane region" description="Helical" evidence="6">
    <location>
        <begin position="340"/>
        <end position="362"/>
    </location>
</feature>
<dbReference type="EMBL" id="JAGPNK010000007">
    <property type="protein sequence ID" value="KAH7318387.1"/>
    <property type="molecule type" value="Genomic_DNA"/>
</dbReference>
<feature type="transmembrane region" description="Helical" evidence="6">
    <location>
        <begin position="300"/>
        <end position="320"/>
    </location>
</feature>
<name>A0A8K0WSD3_9HYPO</name>
<dbReference type="Gene3D" id="1.20.1250.20">
    <property type="entry name" value="MFS general substrate transporter like domains"/>
    <property type="match status" value="1"/>
</dbReference>
<dbReference type="InterPro" id="IPR020846">
    <property type="entry name" value="MFS_dom"/>
</dbReference>
<feature type="domain" description="Major facilitator superfamily (MFS) profile" evidence="7">
    <location>
        <begin position="45"/>
        <end position="493"/>
    </location>
</feature>
<dbReference type="PROSITE" id="PS50850">
    <property type="entry name" value="MFS"/>
    <property type="match status" value="1"/>
</dbReference>
<dbReference type="PANTHER" id="PTHR23507:SF1">
    <property type="entry name" value="FI18259P1-RELATED"/>
    <property type="match status" value="1"/>
</dbReference>
<accession>A0A8K0WSD3</accession>
<evidence type="ECO:0000256" key="5">
    <source>
        <dbReference type="SAM" id="MobiDB-lite"/>
    </source>
</evidence>
<keyword evidence="2 6" id="KW-0812">Transmembrane</keyword>
<feature type="transmembrane region" description="Helical" evidence="6">
    <location>
        <begin position="399"/>
        <end position="421"/>
    </location>
</feature>
<dbReference type="PANTHER" id="PTHR23507">
    <property type="entry name" value="ZGC:174356"/>
    <property type="match status" value="1"/>
</dbReference>
<dbReference type="SUPFAM" id="SSF103473">
    <property type="entry name" value="MFS general substrate transporter"/>
    <property type="match status" value="1"/>
</dbReference>
<dbReference type="GO" id="GO:0016020">
    <property type="term" value="C:membrane"/>
    <property type="evidence" value="ECO:0007669"/>
    <property type="project" value="UniProtKB-SubCell"/>
</dbReference>
<evidence type="ECO:0000313" key="9">
    <source>
        <dbReference type="Proteomes" id="UP000813444"/>
    </source>
</evidence>
<evidence type="ECO:0000256" key="1">
    <source>
        <dbReference type="ARBA" id="ARBA00004141"/>
    </source>
</evidence>
<comment type="caution">
    <text evidence="8">The sequence shown here is derived from an EMBL/GenBank/DDBJ whole genome shotgun (WGS) entry which is preliminary data.</text>
</comment>
<feature type="transmembrane region" description="Helical" evidence="6">
    <location>
        <begin position="101"/>
        <end position="123"/>
    </location>
</feature>
<reference evidence="8" key="1">
    <citation type="journal article" date="2021" name="Nat. Commun.">
        <title>Genetic determinants of endophytism in the Arabidopsis root mycobiome.</title>
        <authorList>
            <person name="Mesny F."/>
            <person name="Miyauchi S."/>
            <person name="Thiergart T."/>
            <person name="Pickel B."/>
            <person name="Atanasova L."/>
            <person name="Karlsson M."/>
            <person name="Huettel B."/>
            <person name="Barry K.W."/>
            <person name="Haridas S."/>
            <person name="Chen C."/>
            <person name="Bauer D."/>
            <person name="Andreopoulos W."/>
            <person name="Pangilinan J."/>
            <person name="LaButti K."/>
            <person name="Riley R."/>
            <person name="Lipzen A."/>
            <person name="Clum A."/>
            <person name="Drula E."/>
            <person name="Henrissat B."/>
            <person name="Kohler A."/>
            <person name="Grigoriev I.V."/>
            <person name="Martin F.M."/>
            <person name="Hacquard S."/>
        </authorList>
    </citation>
    <scope>NUCLEOTIDE SEQUENCE</scope>
    <source>
        <strain evidence="8">MPI-CAGE-CH-0235</strain>
    </source>
</reference>
<dbReference type="Pfam" id="PF07690">
    <property type="entry name" value="MFS_1"/>
    <property type="match status" value="2"/>
</dbReference>
<feature type="transmembrane region" description="Helical" evidence="6">
    <location>
        <begin position="166"/>
        <end position="192"/>
    </location>
</feature>
<evidence type="ECO:0000256" key="4">
    <source>
        <dbReference type="ARBA" id="ARBA00023136"/>
    </source>
</evidence>
<keyword evidence="9" id="KW-1185">Reference proteome</keyword>
<comment type="subcellular location">
    <subcellularLocation>
        <location evidence="1">Membrane</location>
        <topology evidence="1">Multi-pass membrane protein</topology>
    </subcellularLocation>
</comment>
<feature type="region of interest" description="Disordered" evidence="5">
    <location>
        <begin position="1"/>
        <end position="22"/>
    </location>
</feature>
<dbReference type="GO" id="GO:0022857">
    <property type="term" value="F:transmembrane transporter activity"/>
    <property type="evidence" value="ECO:0007669"/>
    <property type="project" value="InterPro"/>
</dbReference>
<feature type="transmembrane region" description="Helical" evidence="6">
    <location>
        <begin position="135"/>
        <end position="154"/>
    </location>
</feature>